<comment type="catalytic activity">
    <reaction evidence="8">
        <text>a 6-O-methyl-2'-deoxyguanosine in DNA + L-cysteinyl-[protein] = S-methyl-L-cysteinyl-[protein] + a 2'-deoxyguanosine in DNA</text>
        <dbReference type="Rhea" id="RHEA:24000"/>
        <dbReference type="Rhea" id="RHEA-COMP:10131"/>
        <dbReference type="Rhea" id="RHEA-COMP:10132"/>
        <dbReference type="Rhea" id="RHEA-COMP:11367"/>
        <dbReference type="Rhea" id="RHEA-COMP:11368"/>
        <dbReference type="ChEBI" id="CHEBI:29950"/>
        <dbReference type="ChEBI" id="CHEBI:82612"/>
        <dbReference type="ChEBI" id="CHEBI:85445"/>
        <dbReference type="ChEBI" id="CHEBI:85448"/>
        <dbReference type="EC" id="2.1.1.63"/>
    </reaction>
</comment>
<evidence type="ECO:0000256" key="1">
    <source>
        <dbReference type="ARBA" id="ARBA00001286"/>
    </source>
</evidence>
<gene>
    <name evidence="10" type="ORF">AWM75_03450</name>
</gene>
<name>A0A120IAT6_9LACT</name>
<dbReference type="GO" id="GO:0032259">
    <property type="term" value="P:methylation"/>
    <property type="evidence" value="ECO:0007669"/>
    <property type="project" value="UniProtKB-KW"/>
</dbReference>
<keyword evidence="7" id="KW-0234">DNA repair</keyword>
<dbReference type="EMBL" id="CP014163">
    <property type="protein sequence ID" value="AMB99114.1"/>
    <property type="molecule type" value="Genomic_DNA"/>
</dbReference>
<dbReference type="CDD" id="cd06445">
    <property type="entry name" value="ATase"/>
    <property type="match status" value="1"/>
</dbReference>
<dbReference type="FunFam" id="1.10.10.10:FF:000214">
    <property type="entry name" value="Methylated-DNA--protein-cysteine methyltransferase"/>
    <property type="match status" value="1"/>
</dbReference>
<dbReference type="STRING" id="128944.AWM75_03450"/>
<dbReference type="InterPro" id="IPR036631">
    <property type="entry name" value="MGMT_N_sf"/>
</dbReference>
<evidence type="ECO:0000313" key="10">
    <source>
        <dbReference type="EMBL" id="AMB99114.1"/>
    </source>
</evidence>
<dbReference type="InterPro" id="IPR014048">
    <property type="entry name" value="MethylDNA_cys_MeTrfase_DNA-bd"/>
</dbReference>
<comment type="catalytic activity">
    <reaction evidence="1">
        <text>a 4-O-methyl-thymidine in DNA + L-cysteinyl-[protein] = a thymidine in DNA + S-methyl-L-cysteinyl-[protein]</text>
        <dbReference type="Rhea" id="RHEA:53428"/>
        <dbReference type="Rhea" id="RHEA-COMP:10131"/>
        <dbReference type="Rhea" id="RHEA-COMP:10132"/>
        <dbReference type="Rhea" id="RHEA-COMP:13555"/>
        <dbReference type="Rhea" id="RHEA-COMP:13556"/>
        <dbReference type="ChEBI" id="CHEBI:29950"/>
        <dbReference type="ChEBI" id="CHEBI:82612"/>
        <dbReference type="ChEBI" id="CHEBI:137386"/>
        <dbReference type="ChEBI" id="CHEBI:137387"/>
        <dbReference type="EC" id="2.1.1.63"/>
    </reaction>
</comment>
<organism evidence="10 11">
    <name type="scientific">Aerococcus urinaehominis</name>
    <dbReference type="NCBI Taxonomy" id="128944"/>
    <lineage>
        <taxon>Bacteria</taxon>
        <taxon>Bacillati</taxon>
        <taxon>Bacillota</taxon>
        <taxon>Bacilli</taxon>
        <taxon>Lactobacillales</taxon>
        <taxon>Aerococcaceae</taxon>
        <taxon>Aerococcus</taxon>
    </lineage>
</organism>
<dbReference type="Pfam" id="PF01035">
    <property type="entry name" value="DNA_binding_1"/>
    <property type="match status" value="1"/>
</dbReference>
<dbReference type="SUPFAM" id="SSF46767">
    <property type="entry name" value="Methylated DNA-protein cysteine methyltransferase, C-terminal domain"/>
    <property type="match status" value="1"/>
</dbReference>
<dbReference type="SUPFAM" id="SSF53155">
    <property type="entry name" value="Methylated DNA-protein cysteine methyltransferase domain"/>
    <property type="match status" value="1"/>
</dbReference>
<dbReference type="Gene3D" id="3.30.160.70">
    <property type="entry name" value="Methylated DNA-protein cysteine methyltransferase domain"/>
    <property type="match status" value="1"/>
</dbReference>
<protein>
    <recommendedName>
        <fullName evidence="3">methylated-DNA--[protein]-cysteine S-methyltransferase</fullName>
        <ecNumber evidence="3">2.1.1.63</ecNumber>
    </recommendedName>
</protein>
<dbReference type="GO" id="GO:0006281">
    <property type="term" value="P:DNA repair"/>
    <property type="evidence" value="ECO:0007669"/>
    <property type="project" value="UniProtKB-KW"/>
</dbReference>
<evidence type="ECO:0000313" key="11">
    <source>
        <dbReference type="Proteomes" id="UP000062260"/>
    </source>
</evidence>
<evidence type="ECO:0000256" key="2">
    <source>
        <dbReference type="ARBA" id="ARBA00008711"/>
    </source>
</evidence>
<feature type="domain" description="Methylated-DNA-[protein]-cysteine S-methyltransferase DNA binding" evidence="9">
    <location>
        <begin position="80"/>
        <end position="165"/>
    </location>
</feature>
<dbReference type="PANTHER" id="PTHR10815:SF5">
    <property type="entry name" value="METHYLATED-DNA--PROTEIN-CYSTEINE METHYLTRANSFERASE"/>
    <property type="match status" value="1"/>
</dbReference>
<dbReference type="AlphaFoldDB" id="A0A120IAT6"/>
<dbReference type="EC" id="2.1.1.63" evidence="3"/>
<dbReference type="RefSeq" id="WP_067978250.1">
    <property type="nucleotide sequence ID" value="NZ_CP014163.1"/>
</dbReference>
<proteinExistence type="inferred from homology"/>
<reference evidence="10 11" key="1">
    <citation type="journal article" date="2016" name="Genome Announc.">
        <title>Complete Genome Sequences of Aerococcus christensenii CCUG 28831T, Aerococcus sanguinicola CCUG 43001T, Aerococcus urinae CCUG 36881T, Aerococcus urinaeequi CCUG 28094T, Aerococcus urinaehominis CCUG 42038 BT, and Aerococcus viridans CCUG 4311T.</title>
        <authorList>
            <person name="Carkaci D."/>
            <person name="Dargis R."/>
            <person name="Nielsen X.C."/>
            <person name="Skovgaard O."/>
            <person name="Fuursted K."/>
            <person name="Christensen J.J."/>
        </authorList>
    </citation>
    <scope>NUCLEOTIDE SEQUENCE [LARGE SCALE GENOMIC DNA]</scope>
    <source>
        <strain evidence="10 11">CCUG42038B</strain>
    </source>
</reference>
<evidence type="ECO:0000256" key="3">
    <source>
        <dbReference type="ARBA" id="ARBA00011918"/>
    </source>
</evidence>
<sequence>MYKTKITSPLGDLWAFSSGYQLQGLYLNDQKNYPFARYNQSIQEDSLPIFKQTRAGLDRYWLGDTSALDQIAYHLPVATPFQKLVWQEIASIPHGQWRSYGQLAKQIASKRGLASMSSQAVGQAVAKNPLLVIIPCHRILGKDGQLTGYAGGLAAKRYLLKLEGINWHN</sequence>
<dbReference type="NCBIfam" id="TIGR00589">
    <property type="entry name" value="ogt"/>
    <property type="match status" value="1"/>
</dbReference>
<keyword evidence="5" id="KW-0808">Transferase</keyword>
<dbReference type="InterPro" id="IPR001497">
    <property type="entry name" value="MethylDNA_cys_MeTrfase_AS"/>
</dbReference>
<dbReference type="Gene3D" id="1.10.10.10">
    <property type="entry name" value="Winged helix-like DNA-binding domain superfamily/Winged helix DNA-binding domain"/>
    <property type="match status" value="1"/>
</dbReference>
<evidence type="ECO:0000256" key="4">
    <source>
        <dbReference type="ARBA" id="ARBA00022603"/>
    </source>
</evidence>
<reference evidence="11" key="2">
    <citation type="submission" date="2016-01" db="EMBL/GenBank/DDBJ databases">
        <title>Six Aerococcus type strain genome sequencing and assembly using PacBio and Illumina Hiseq.</title>
        <authorList>
            <person name="Carkaci D."/>
            <person name="Dargis R."/>
            <person name="Nielsen X.C."/>
            <person name="Skovgaard O."/>
            <person name="Fuursted K."/>
            <person name="Christensen J.J."/>
        </authorList>
    </citation>
    <scope>NUCLEOTIDE SEQUENCE [LARGE SCALE GENOMIC DNA]</scope>
    <source>
        <strain evidence="11">CCUG42038B</strain>
    </source>
</reference>
<keyword evidence="11" id="KW-1185">Reference proteome</keyword>
<evidence type="ECO:0000256" key="7">
    <source>
        <dbReference type="ARBA" id="ARBA00023204"/>
    </source>
</evidence>
<dbReference type="GO" id="GO:0003908">
    <property type="term" value="F:methylated-DNA-[protein]-cysteine S-methyltransferase activity"/>
    <property type="evidence" value="ECO:0007669"/>
    <property type="project" value="UniProtKB-EC"/>
</dbReference>
<dbReference type="PROSITE" id="PS00374">
    <property type="entry name" value="MGMT"/>
    <property type="match status" value="1"/>
</dbReference>
<dbReference type="PANTHER" id="PTHR10815">
    <property type="entry name" value="METHYLATED-DNA--PROTEIN-CYSTEINE METHYLTRANSFERASE"/>
    <property type="match status" value="1"/>
</dbReference>
<dbReference type="InterPro" id="IPR036388">
    <property type="entry name" value="WH-like_DNA-bd_sf"/>
</dbReference>
<evidence type="ECO:0000256" key="5">
    <source>
        <dbReference type="ARBA" id="ARBA00022679"/>
    </source>
</evidence>
<keyword evidence="6" id="KW-0227">DNA damage</keyword>
<accession>A0A120IAT6</accession>
<dbReference type="InterPro" id="IPR036217">
    <property type="entry name" value="MethylDNA_cys_MeTrfase_DNAb"/>
</dbReference>
<dbReference type="OrthoDB" id="9802228at2"/>
<evidence type="ECO:0000256" key="6">
    <source>
        <dbReference type="ARBA" id="ARBA00022763"/>
    </source>
</evidence>
<dbReference type="KEGG" id="auh:AWM75_03450"/>
<evidence type="ECO:0000256" key="8">
    <source>
        <dbReference type="ARBA" id="ARBA00049348"/>
    </source>
</evidence>
<dbReference type="Proteomes" id="UP000062260">
    <property type="component" value="Chromosome"/>
</dbReference>
<comment type="similarity">
    <text evidence="2">Belongs to the MGMT family.</text>
</comment>
<keyword evidence="4" id="KW-0489">Methyltransferase</keyword>
<evidence type="ECO:0000259" key="9">
    <source>
        <dbReference type="Pfam" id="PF01035"/>
    </source>
</evidence>